<dbReference type="PANTHER" id="PTHR33070">
    <property type="entry name" value="OS06G0725500 PROTEIN"/>
    <property type="match status" value="1"/>
</dbReference>
<feature type="region of interest" description="Disordered" evidence="1">
    <location>
        <begin position="1"/>
        <end position="25"/>
    </location>
</feature>
<dbReference type="Proteomes" id="UP001237642">
    <property type="component" value="Unassembled WGS sequence"/>
</dbReference>
<reference evidence="2" key="1">
    <citation type="submission" date="2023-02" db="EMBL/GenBank/DDBJ databases">
        <title>Genome of toxic invasive species Heracleum sosnowskyi carries increased number of genes despite the absence of recent whole-genome duplications.</title>
        <authorList>
            <person name="Schelkunov M."/>
            <person name="Shtratnikova V."/>
            <person name="Makarenko M."/>
            <person name="Klepikova A."/>
            <person name="Omelchenko D."/>
            <person name="Novikova G."/>
            <person name="Obukhova E."/>
            <person name="Bogdanov V."/>
            <person name="Penin A."/>
            <person name="Logacheva M."/>
        </authorList>
    </citation>
    <scope>NUCLEOTIDE SEQUENCE</scope>
    <source>
        <strain evidence="2">Hsosn_3</strain>
        <tissue evidence="2">Leaf</tissue>
    </source>
</reference>
<feature type="compositionally biased region" description="Low complexity" evidence="1">
    <location>
        <begin position="145"/>
        <end position="157"/>
    </location>
</feature>
<organism evidence="2 3">
    <name type="scientific">Heracleum sosnowskyi</name>
    <dbReference type="NCBI Taxonomy" id="360622"/>
    <lineage>
        <taxon>Eukaryota</taxon>
        <taxon>Viridiplantae</taxon>
        <taxon>Streptophyta</taxon>
        <taxon>Embryophyta</taxon>
        <taxon>Tracheophyta</taxon>
        <taxon>Spermatophyta</taxon>
        <taxon>Magnoliopsida</taxon>
        <taxon>eudicotyledons</taxon>
        <taxon>Gunneridae</taxon>
        <taxon>Pentapetalae</taxon>
        <taxon>asterids</taxon>
        <taxon>campanulids</taxon>
        <taxon>Apiales</taxon>
        <taxon>Apiaceae</taxon>
        <taxon>Apioideae</taxon>
        <taxon>apioid superclade</taxon>
        <taxon>Tordylieae</taxon>
        <taxon>Tordyliinae</taxon>
        <taxon>Heracleum</taxon>
    </lineage>
</organism>
<evidence type="ECO:0000313" key="3">
    <source>
        <dbReference type="Proteomes" id="UP001237642"/>
    </source>
</evidence>
<evidence type="ECO:0000313" key="2">
    <source>
        <dbReference type="EMBL" id="KAK1362248.1"/>
    </source>
</evidence>
<gene>
    <name evidence="2" type="ORF">POM88_046722</name>
</gene>
<dbReference type="EMBL" id="JAUIZM010000010">
    <property type="protein sequence ID" value="KAK1362248.1"/>
    <property type="molecule type" value="Genomic_DNA"/>
</dbReference>
<keyword evidence="3" id="KW-1185">Reference proteome</keyword>
<reference evidence="2" key="2">
    <citation type="submission" date="2023-05" db="EMBL/GenBank/DDBJ databases">
        <authorList>
            <person name="Schelkunov M.I."/>
        </authorList>
    </citation>
    <scope>NUCLEOTIDE SEQUENCE</scope>
    <source>
        <strain evidence="2">Hsosn_3</strain>
        <tissue evidence="2">Leaf</tissue>
    </source>
</reference>
<proteinExistence type="predicted"/>
<dbReference type="GO" id="GO:0048367">
    <property type="term" value="P:shoot system development"/>
    <property type="evidence" value="ECO:0007669"/>
    <property type="project" value="InterPro"/>
</dbReference>
<dbReference type="PANTHER" id="PTHR33070:SF129">
    <property type="entry name" value="DUF241 DOMAIN PROTEIN"/>
    <property type="match status" value="1"/>
</dbReference>
<evidence type="ECO:0000256" key="1">
    <source>
        <dbReference type="SAM" id="MobiDB-lite"/>
    </source>
</evidence>
<accession>A0AAD8H9Q4</accession>
<feature type="region of interest" description="Disordered" evidence="1">
    <location>
        <begin position="145"/>
        <end position="175"/>
    </location>
</feature>
<dbReference type="AlphaFoldDB" id="A0AAD8H9Q4"/>
<dbReference type="Pfam" id="PF03087">
    <property type="entry name" value="BPS1"/>
    <property type="match status" value="1"/>
</dbReference>
<comment type="caution">
    <text evidence="2">The sequence shown here is derived from an EMBL/GenBank/DDBJ whole genome shotgun (WGS) entry which is preliminary data.</text>
</comment>
<dbReference type="GO" id="GO:0048364">
    <property type="term" value="P:root development"/>
    <property type="evidence" value="ECO:0007669"/>
    <property type="project" value="InterPro"/>
</dbReference>
<sequence>MESFTANTRNNGHSRSISLPSIPHPSTANVEEHLFRLRSSESAPSSLLCNKLSGLKELYECIDDLLNLPLVQQKLGSCSDDVLGSSIRLLDLCSTTKDAFLQMRASGRDLESSLRRRDTNVSSKIRSNLICINKVNKMISKCFTSTKKSGSNKSSETPSTVSMLREVEELPDLQT</sequence>
<dbReference type="InterPro" id="IPR004320">
    <property type="entry name" value="BPS1_pln"/>
</dbReference>
<protein>
    <submittedName>
        <fullName evidence="2">Uncharacterized protein</fullName>
    </submittedName>
</protein>
<name>A0AAD8H9Q4_9APIA</name>